<dbReference type="Proteomes" id="UP000297299">
    <property type="component" value="Unassembled WGS sequence"/>
</dbReference>
<feature type="compositionally biased region" description="Polar residues" evidence="1">
    <location>
        <begin position="110"/>
        <end position="143"/>
    </location>
</feature>
<dbReference type="AlphaFoldDB" id="A0A4Y8D620"/>
<keyword evidence="3" id="KW-1185">Reference proteome</keyword>
<feature type="compositionally biased region" description="Polar residues" evidence="1">
    <location>
        <begin position="237"/>
        <end position="246"/>
    </location>
</feature>
<evidence type="ECO:0000313" key="2">
    <source>
        <dbReference type="EMBL" id="TEY66780.1"/>
    </source>
</evidence>
<feature type="compositionally biased region" description="Polar residues" evidence="1">
    <location>
        <begin position="1"/>
        <end position="11"/>
    </location>
</feature>
<feature type="region of interest" description="Disordered" evidence="1">
    <location>
        <begin position="1"/>
        <end position="172"/>
    </location>
</feature>
<feature type="compositionally biased region" description="Basic and acidic residues" evidence="1">
    <location>
        <begin position="365"/>
        <end position="374"/>
    </location>
</feature>
<name>A0A4Y8D620_9HELO</name>
<protein>
    <submittedName>
        <fullName evidence="2">Uncharacterized protein</fullName>
    </submittedName>
</protein>
<evidence type="ECO:0000256" key="1">
    <source>
        <dbReference type="SAM" id="MobiDB-lite"/>
    </source>
</evidence>
<dbReference type="OrthoDB" id="3555091at2759"/>
<feature type="region of interest" description="Disordered" evidence="1">
    <location>
        <begin position="198"/>
        <end position="292"/>
    </location>
</feature>
<feature type="compositionally biased region" description="Basic and acidic residues" evidence="1">
    <location>
        <begin position="56"/>
        <end position="67"/>
    </location>
</feature>
<feature type="compositionally biased region" description="Basic and acidic residues" evidence="1">
    <location>
        <begin position="315"/>
        <end position="346"/>
    </location>
</feature>
<sequence>MSSASESSYGQSRKRDKPSEAFPPKLYPGTSRSNRGSHPLPPLSPRPRPGSFSGFNKDDDLNLHQDTDNVTGRRTWRQEDPSVKSSPRPRFSRQQPRSGIETFSPPEAPNLQQGTVYSSRGRQLSEEILNNTAQLTVTPNSRIGSEPLSHSRESYHLGGLAHEATTRSSTHLNTEQVQQYSSDAVNNNSARSQKGAFHPLYKEPGLPLPKVTDGQKQATSSKSWLSDLDASGLRGSLDSQESSQSPHPDRTPKKSSSQRKLIKSNHPWSYSLPGDWTPSKSKMKIPNGDILGNTLKRKGYVRATTSKGLVRKIKPENNRNILRDQDGRKSNYRGDYREKHDSRSSEQLDDEYVEGMSSPSPPHQFDTRSLRSTR</sequence>
<comment type="caution">
    <text evidence="2">The sequence shown here is derived from an EMBL/GenBank/DDBJ whole genome shotgun (WGS) entry which is preliminary data.</text>
</comment>
<gene>
    <name evidence="2" type="ORF">BOTCAL_0132g00130</name>
</gene>
<accession>A0A4Y8D620</accession>
<feature type="compositionally biased region" description="Low complexity" evidence="1">
    <location>
        <begin position="85"/>
        <end position="98"/>
    </location>
</feature>
<organism evidence="2 3">
    <name type="scientific">Botryotinia calthae</name>
    <dbReference type="NCBI Taxonomy" id="38488"/>
    <lineage>
        <taxon>Eukaryota</taxon>
        <taxon>Fungi</taxon>
        <taxon>Dikarya</taxon>
        <taxon>Ascomycota</taxon>
        <taxon>Pezizomycotina</taxon>
        <taxon>Leotiomycetes</taxon>
        <taxon>Helotiales</taxon>
        <taxon>Sclerotiniaceae</taxon>
        <taxon>Botryotinia</taxon>
    </lineage>
</organism>
<dbReference type="EMBL" id="PHWZ01000132">
    <property type="protein sequence ID" value="TEY66780.1"/>
    <property type="molecule type" value="Genomic_DNA"/>
</dbReference>
<evidence type="ECO:0000313" key="3">
    <source>
        <dbReference type="Proteomes" id="UP000297299"/>
    </source>
</evidence>
<feature type="compositionally biased region" description="Polar residues" evidence="1">
    <location>
        <begin position="214"/>
        <end position="224"/>
    </location>
</feature>
<feature type="compositionally biased region" description="Pro residues" evidence="1">
    <location>
        <begin position="39"/>
        <end position="48"/>
    </location>
</feature>
<reference evidence="2 3" key="1">
    <citation type="submission" date="2017-11" db="EMBL/GenBank/DDBJ databases">
        <title>Comparative genomics of Botrytis spp.</title>
        <authorList>
            <person name="Valero-Jimenez C.A."/>
            <person name="Tapia P."/>
            <person name="Veloso J."/>
            <person name="Silva-Moreno E."/>
            <person name="Staats M."/>
            <person name="Valdes J.H."/>
            <person name="Van Kan J.A.L."/>
        </authorList>
    </citation>
    <scope>NUCLEOTIDE SEQUENCE [LARGE SCALE GENOMIC DNA]</scope>
    <source>
        <strain evidence="2 3">MUCL2830</strain>
    </source>
</reference>
<feature type="region of interest" description="Disordered" evidence="1">
    <location>
        <begin position="315"/>
        <end position="374"/>
    </location>
</feature>
<proteinExistence type="predicted"/>